<comment type="caution">
    <text evidence="1">The sequence shown here is derived from an EMBL/GenBank/DDBJ whole genome shotgun (WGS) entry which is preliminary data.</text>
</comment>
<keyword evidence="2" id="KW-1185">Reference proteome</keyword>
<proteinExistence type="predicted"/>
<sequence>DCVWQPQEVVLRLEVPRRFPRDCVWQPQEVVLRLESLRLATSRETASSNLKRTQSLAKRRGTSSLKITAYSSEIFFEDHHNNSGRESLILKILNSCLEKRSNPVFCRLVIYRESITAWCT</sequence>
<name>A0AAD8AB58_DIPPU</name>
<organism evidence="1 2">
    <name type="scientific">Diploptera punctata</name>
    <name type="common">Pacific beetle cockroach</name>
    <dbReference type="NCBI Taxonomy" id="6984"/>
    <lineage>
        <taxon>Eukaryota</taxon>
        <taxon>Metazoa</taxon>
        <taxon>Ecdysozoa</taxon>
        <taxon>Arthropoda</taxon>
        <taxon>Hexapoda</taxon>
        <taxon>Insecta</taxon>
        <taxon>Pterygota</taxon>
        <taxon>Neoptera</taxon>
        <taxon>Polyneoptera</taxon>
        <taxon>Dictyoptera</taxon>
        <taxon>Blattodea</taxon>
        <taxon>Blaberoidea</taxon>
        <taxon>Blaberidae</taxon>
        <taxon>Diplopterinae</taxon>
        <taxon>Diploptera</taxon>
    </lineage>
</organism>
<accession>A0AAD8AB58</accession>
<reference evidence="1" key="1">
    <citation type="journal article" date="2023" name="IScience">
        <title>Live-bearing cockroach genome reveals convergent evolutionary mechanisms linked to viviparity in insects and beyond.</title>
        <authorList>
            <person name="Fouks B."/>
            <person name="Harrison M.C."/>
            <person name="Mikhailova A.A."/>
            <person name="Marchal E."/>
            <person name="English S."/>
            <person name="Carruthers M."/>
            <person name="Jennings E.C."/>
            <person name="Chiamaka E.L."/>
            <person name="Frigard R.A."/>
            <person name="Pippel M."/>
            <person name="Attardo G.M."/>
            <person name="Benoit J.B."/>
            <person name="Bornberg-Bauer E."/>
            <person name="Tobe S.S."/>
        </authorList>
    </citation>
    <scope>NUCLEOTIDE SEQUENCE</scope>
    <source>
        <strain evidence="1">Stay&amp;Tobe</strain>
    </source>
</reference>
<feature type="non-terminal residue" evidence="1">
    <location>
        <position position="120"/>
    </location>
</feature>
<dbReference type="Proteomes" id="UP001233999">
    <property type="component" value="Unassembled WGS sequence"/>
</dbReference>
<protein>
    <submittedName>
        <fullName evidence="1">Uncharacterized protein</fullName>
    </submittedName>
</protein>
<gene>
    <name evidence="1" type="ORF">L9F63_012979</name>
</gene>
<dbReference type="EMBL" id="JASPKZ010002311">
    <property type="protein sequence ID" value="KAJ9595824.1"/>
    <property type="molecule type" value="Genomic_DNA"/>
</dbReference>
<reference evidence="1" key="2">
    <citation type="submission" date="2023-05" db="EMBL/GenBank/DDBJ databases">
        <authorList>
            <person name="Fouks B."/>
        </authorList>
    </citation>
    <scope>NUCLEOTIDE SEQUENCE</scope>
    <source>
        <strain evidence="1">Stay&amp;Tobe</strain>
        <tissue evidence="1">Testes</tissue>
    </source>
</reference>
<evidence type="ECO:0000313" key="1">
    <source>
        <dbReference type="EMBL" id="KAJ9595824.1"/>
    </source>
</evidence>
<evidence type="ECO:0000313" key="2">
    <source>
        <dbReference type="Proteomes" id="UP001233999"/>
    </source>
</evidence>
<dbReference type="AlphaFoldDB" id="A0AAD8AB58"/>
<feature type="non-terminal residue" evidence="1">
    <location>
        <position position="1"/>
    </location>
</feature>